<evidence type="ECO:0000313" key="3">
    <source>
        <dbReference type="EMBL" id="KAJ7369149.1"/>
    </source>
</evidence>
<organism evidence="3 4">
    <name type="scientific">Mycena albidolilacea</name>
    <dbReference type="NCBI Taxonomy" id="1033008"/>
    <lineage>
        <taxon>Eukaryota</taxon>
        <taxon>Fungi</taxon>
        <taxon>Dikarya</taxon>
        <taxon>Basidiomycota</taxon>
        <taxon>Agaricomycotina</taxon>
        <taxon>Agaricomycetes</taxon>
        <taxon>Agaricomycetidae</taxon>
        <taxon>Agaricales</taxon>
        <taxon>Marasmiineae</taxon>
        <taxon>Mycenaceae</taxon>
        <taxon>Mycena</taxon>
    </lineage>
</organism>
<protein>
    <submittedName>
        <fullName evidence="3">Uncharacterized protein</fullName>
    </submittedName>
</protein>
<sequence>MPFWSNIRLHVARIFSQYRRASDVSSLESSQPRRESKHVVRDHEDGPSTCIHGHWYTDPSLPGLWSTDWEDWDGLRFFEHTVNGRLRVDKLFKDAFDVPGTVEPLAYFPDPPGDDSFLFTAGGRYYLWAGGRLTVHHKEFASPKEFLDLALQEGGDHKPDVDVPMRPGADLSWW</sequence>
<evidence type="ECO:0000256" key="1">
    <source>
        <dbReference type="SAM" id="MobiDB-lite"/>
    </source>
</evidence>
<name>A0AAD7AWG2_9AGAR</name>
<dbReference type="EMBL" id="JARIHO010000001">
    <property type="protein sequence ID" value="KAJ7369140.1"/>
    <property type="molecule type" value="Genomic_DNA"/>
</dbReference>
<feature type="compositionally biased region" description="Basic and acidic residues" evidence="1">
    <location>
        <begin position="31"/>
        <end position="45"/>
    </location>
</feature>
<evidence type="ECO:0000313" key="2">
    <source>
        <dbReference type="EMBL" id="KAJ7369140.1"/>
    </source>
</evidence>
<feature type="region of interest" description="Disordered" evidence="1">
    <location>
        <begin position="26"/>
        <end position="45"/>
    </location>
</feature>
<evidence type="ECO:0000313" key="4">
    <source>
        <dbReference type="Proteomes" id="UP001218218"/>
    </source>
</evidence>
<proteinExistence type="predicted"/>
<accession>A0AAD7AWG2</accession>
<dbReference type="AlphaFoldDB" id="A0AAD7AWG2"/>
<keyword evidence="4" id="KW-1185">Reference proteome</keyword>
<gene>
    <name evidence="2" type="ORF">DFH08DRAFT_39366</name>
    <name evidence="3" type="ORF">DFH08DRAFT_39440</name>
</gene>
<comment type="caution">
    <text evidence="3">The sequence shown here is derived from an EMBL/GenBank/DDBJ whole genome shotgun (WGS) entry which is preliminary data.</text>
</comment>
<dbReference type="EMBL" id="JARIHO010000001">
    <property type="protein sequence ID" value="KAJ7369149.1"/>
    <property type="molecule type" value="Genomic_DNA"/>
</dbReference>
<reference evidence="3" key="1">
    <citation type="submission" date="2023-03" db="EMBL/GenBank/DDBJ databases">
        <title>Massive genome expansion in bonnet fungi (Mycena s.s.) driven by repeated elements and novel gene families across ecological guilds.</title>
        <authorList>
            <consortium name="Lawrence Berkeley National Laboratory"/>
            <person name="Harder C.B."/>
            <person name="Miyauchi S."/>
            <person name="Viragh M."/>
            <person name="Kuo A."/>
            <person name="Thoen E."/>
            <person name="Andreopoulos B."/>
            <person name="Lu D."/>
            <person name="Skrede I."/>
            <person name="Drula E."/>
            <person name="Henrissat B."/>
            <person name="Morin E."/>
            <person name="Kohler A."/>
            <person name="Barry K."/>
            <person name="LaButti K."/>
            <person name="Morin E."/>
            <person name="Salamov A."/>
            <person name="Lipzen A."/>
            <person name="Mereny Z."/>
            <person name="Hegedus B."/>
            <person name="Baldrian P."/>
            <person name="Stursova M."/>
            <person name="Weitz H."/>
            <person name="Taylor A."/>
            <person name="Grigoriev I.V."/>
            <person name="Nagy L.G."/>
            <person name="Martin F."/>
            <person name="Kauserud H."/>
        </authorList>
    </citation>
    <scope>NUCLEOTIDE SEQUENCE</scope>
    <source>
        <strain evidence="3">CBHHK002</strain>
    </source>
</reference>
<dbReference type="Proteomes" id="UP001218218">
    <property type="component" value="Unassembled WGS sequence"/>
</dbReference>